<evidence type="ECO:0000259" key="10">
    <source>
        <dbReference type="Pfam" id="PF17287"/>
    </source>
</evidence>
<dbReference type="InterPro" id="IPR051544">
    <property type="entry name" value="TPS_OM_transporter"/>
</dbReference>
<comment type="similarity">
    <text evidence="2">Belongs to the TPS (TC 1.B.20) family.</text>
</comment>
<comment type="subcellular location">
    <subcellularLocation>
        <location evidence="1">Cell outer membrane</location>
    </subcellularLocation>
</comment>
<dbReference type="EMBL" id="CP016027">
    <property type="protein sequence ID" value="ANJ68358.1"/>
    <property type="molecule type" value="Genomic_DNA"/>
</dbReference>
<evidence type="ECO:0000256" key="1">
    <source>
        <dbReference type="ARBA" id="ARBA00004442"/>
    </source>
</evidence>
<dbReference type="PANTHER" id="PTHR34597:SF3">
    <property type="entry name" value="OUTER MEMBRANE TRANSPORTER CDIB"/>
    <property type="match status" value="1"/>
</dbReference>
<evidence type="ECO:0000256" key="7">
    <source>
        <dbReference type="ARBA" id="ARBA00023237"/>
    </source>
</evidence>
<evidence type="ECO:0000256" key="3">
    <source>
        <dbReference type="ARBA" id="ARBA00022452"/>
    </source>
</evidence>
<dbReference type="FunFam" id="2.40.160.50:FF:000009">
    <property type="entry name" value="Putative hemolysin activator protein"/>
    <property type="match status" value="1"/>
</dbReference>
<dbReference type="GO" id="GO:0008320">
    <property type="term" value="F:protein transmembrane transporter activity"/>
    <property type="evidence" value="ECO:0007669"/>
    <property type="project" value="TreeGrafter"/>
</dbReference>
<keyword evidence="3" id="KW-1134">Transmembrane beta strand</keyword>
<feature type="domain" description="Polypeptide-transport-associated ShlB-type" evidence="9">
    <location>
        <begin position="61"/>
        <end position="140"/>
    </location>
</feature>
<gene>
    <name evidence="11" type="ORF">A9404_07900</name>
</gene>
<dbReference type="InterPro" id="IPR013686">
    <property type="entry name" value="Polypept-transport_assoc_ShlB"/>
</dbReference>
<sequence length="551" mass="60224">MVFSPSKAFAAPATGLDEQTIRQLQQERALRAQQEPPTDVQLKVKPTADAGRIPDHETPCFVIRQIDLVGDSAKSFSWALSAANADQDPAIGRCLGAKGIGVVMQRIQNALIARGYITTRVLAGAQNLRSGILHLTLVPGRVGRVRFAEGTSPRAHAWNALPLESGDVLNLRDIEQGLENFKRVPTADADMQIVPGAKPGESDVLIHWRQSYPLRLSLFVDDAGSKETGRYQGGAILSYDNWLTLNDLFYLSVNRSLGLDRIPSEHGTSAYTIHYSVPFGYWGLGVTSSESQYRQSIAGANQSYVYRGKNHNQELKLSRLMYRDAVRKLTLSASTYLTTAHNYIDDTEIVVQRRRMAGFKAAVAYRQFIGRATLDFEAAYRWGTGARGAIPAPESAFGEGTAKPRIETAALALNVPFEWGAEQLRYRTEMQAQWSQTVLIPQDRFAIGGRYTVRGFSGESLLSAEHGLLIRNDLGLVLGPYGELYIGVDYGQVSGPSARWLPGKRLAGGVLGVRGGFKGLSYDVFAGHAIAKPAGFPADGMVAGFRLGWTF</sequence>
<dbReference type="GO" id="GO:0098046">
    <property type="term" value="C:type V protein secretion system complex"/>
    <property type="evidence" value="ECO:0007669"/>
    <property type="project" value="TreeGrafter"/>
</dbReference>
<dbReference type="InterPro" id="IPR027282">
    <property type="entry name" value="TPS"/>
</dbReference>
<dbReference type="Gene3D" id="3.10.20.310">
    <property type="entry name" value="membrane protein fhac"/>
    <property type="match status" value="1"/>
</dbReference>
<keyword evidence="4" id="KW-0812">Transmembrane</keyword>
<dbReference type="InterPro" id="IPR035251">
    <property type="entry name" value="ShlB_POTRA"/>
</dbReference>
<dbReference type="PANTHER" id="PTHR34597">
    <property type="entry name" value="SLR1661 PROTEIN"/>
    <property type="match status" value="1"/>
</dbReference>
<dbReference type="Proteomes" id="UP000078596">
    <property type="component" value="Chromosome"/>
</dbReference>
<dbReference type="Pfam" id="PF08479">
    <property type="entry name" value="POTRA_2"/>
    <property type="match status" value="1"/>
</dbReference>
<dbReference type="GO" id="GO:0006811">
    <property type="term" value="P:monoatomic ion transport"/>
    <property type="evidence" value="ECO:0007669"/>
    <property type="project" value="UniProtKB-KW"/>
</dbReference>
<keyword evidence="6" id="KW-0472">Membrane</keyword>
<keyword evidence="5" id="KW-0813">Transport</keyword>
<evidence type="ECO:0000256" key="6">
    <source>
        <dbReference type="ARBA" id="ARBA00023136"/>
    </source>
</evidence>
<dbReference type="Pfam" id="PF17287">
    <property type="entry name" value="POTRA_3"/>
    <property type="match status" value="1"/>
</dbReference>
<dbReference type="Gene3D" id="2.40.160.50">
    <property type="entry name" value="membrane protein fhac: a member of the omp85/tpsb transporter family"/>
    <property type="match status" value="1"/>
</dbReference>
<evidence type="ECO:0000259" key="9">
    <source>
        <dbReference type="Pfam" id="PF08479"/>
    </source>
</evidence>
<protein>
    <recommendedName>
        <fullName evidence="13">POTRA domain-containing protein</fullName>
    </recommendedName>
</protein>
<dbReference type="GO" id="GO:0046819">
    <property type="term" value="P:protein secretion by the type V secretion system"/>
    <property type="evidence" value="ECO:0007669"/>
    <property type="project" value="TreeGrafter"/>
</dbReference>
<name>A0A191ZKI4_9GAMM</name>
<dbReference type="STRING" id="1860122.A9404_07900"/>
<keyword evidence="5" id="KW-0406">Ion transport</keyword>
<evidence type="ECO:0000313" key="11">
    <source>
        <dbReference type="EMBL" id="ANJ68358.1"/>
    </source>
</evidence>
<dbReference type="Pfam" id="PF03865">
    <property type="entry name" value="ShlB"/>
    <property type="match status" value="1"/>
</dbReference>
<evidence type="ECO:0000256" key="5">
    <source>
        <dbReference type="ARBA" id="ARBA00023065"/>
    </source>
</evidence>
<feature type="domain" description="ShlB POTRA" evidence="10">
    <location>
        <begin position="141"/>
        <end position="195"/>
    </location>
</feature>
<dbReference type="InterPro" id="IPR005565">
    <property type="entry name" value="Hemolysn_activator_HlyB_C"/>
</dbReference>
<evidence type="ECO:0000259" key="8">
    <source>
        <dbReference type="Pfam" id="PF03865"/>
    </source>
</evidence>
<evidence type="ECO:0000256" key="2">
    <source>
        <dbReference type="ARBA" id="ARBA00009055"/>
    </source>
</evidence>
<keyword evidence="12" id="KW-1185">Reference proteome</keyword>
<organism evidence="11 12">
    <name type="scientific">Halothiobacillus diazotrophicus</name>
    <dbReference type="NCBI Taxonomy" id="1860122"/>
    <lineage>
        <taxon>Bacteria</taxon>
        <taxon>Pseudomonadati</taxon>
        <taxon>Pseudomonadota</taxon>
        <taxon>Gammaproteobacteria</taxon>
        <taxon>Chromatiales</taxon>
        <taxon>Halothiobacillaceae</taxon>
        <taxon>Halothiobacillus</taxon>
    </lineage>
</organism>
<accession>A0A191ZKI4</accession>
<dbReference type="KEGG" id="haz:A9404_07900"/>
<dbReference type="AlphaFoldDB" id="A0A191ZKI4"/>
<dbReference type="PIRSF" id="PIRSF029745">
    <property type="entry name" value="FhaC"/>
    <property type="match status" value="1"/>
</dbReference>
<feature type="domain" description="Haemolysin activator HlyB C-terminal" evidence="8">
    <location>
        <begin position="200"/>
        <end position="515"/>
    </location>
</feature>
<evidence type="ECO:0008006" key="13">
    <source>
        <dbReference type="Google" id="ProtNLM"/>
    </source>
</evidence>
<keyword evidence="7" id="KW-0998">Cell outer membrane</keyword>
<evidence type="ECO:0000313" key="12">
    <source>
        <dbReference type="Proteomes" id="UP000078596"/>
    </source>
</evidence>
<proteinExistence type="inferred from homology"/>
<dbReference type="GO" id="GO:0009279">
    <property type="term" value="C:cell outer membrane"/>
    <property type="evidence" value="ECO:0007669"/>
    <property type="project" value="UniProtKB-SubCell"/>
</dbReference>
<reference evidence="11 12" key="1">
    <citation type="submission" date="2016-06" db="EMBL/GenBank/DDBJ databases">
        <title>Insight into the functional genes involving in sulfur oxidation in Pearl River water.</title>
        <authorList>
            <person name="Luo J."/>
            <person name="Tan X."/>
            <person name="Lin W."/>
        </authorList>
    </citation>
    <scope>NUCLEOTIDE SEQUENCE [LARGE SCALE GENOMIC DNA]</scope>
    <source>
        <strain evidence="11 12">LS2</strain>
    </source>
</reference>
<evidence type="ECO:0000256" key="4">
    <source>
        <dbReference type="ARBA" id="ARBA00022692"/>
    </source>
</evidence>